<sequence length="227" mass="25586">MIQRGIELDVVTYNSSIDTLGKEGMLIEAKDVFDGMIQKGIEPNVVMYTSLIDTLGKEVMLTEAKDVFDAMIQRGIKPDGKRIDEARSIYREMSRKEIILDVATHTTLIAREPFVSLPTKGLQPDVQTYAVMVKGLCKEGLPKEACEQLEQMDKNNCLPNEFTYNAIIQGLLQHNERSKAIEYLQTMLDKGFSADAIAATMFVYLLSANQLDKTIQEFFLEVCVKVF</sequence>
<feature type="repeat" description="PPR" evidence="3">
    <location>
        <begin position="160"/>
        <end position="194"/>
    </location>
</feature>
<dbReference type="InterPro" id="IPR002885">
    <property type="entry name" value="PPR_rpt"/>
</dbReference>
<gene>
    <name evidence="4" type="ORF">CJ030_MR0G025664</name>
</gene>
<dbReference type="Pfam" id="PF13041">
    <property type="entry name" value="PPR_2"/>
    <property type="match status" value="2"/>
</dbReference>
<evidence type="ECO:0000256" key="1">
    <source>
        <dbReference type="ARBA" id="ARBA00007626"/>
    </source>
</evidence>
<evidence type="ECO:0000313" key="5">
    <source>
        <dbReference type="Proteomes" id="UP000516437"/>
    </source>
</evidence>
<proteinExistence type="inferred from homology"/>
<organism evidence="4 5">
    <name type="scientific">Morella rubra</name>
    <name type="common">Chinese bayberry</name>
    <dbReference type="NCBI Taxonomy" id="262757"/>
    <lineage>
        <taxon>Eukaryota</taxon>
        <taxon>Viridiplantae</taxon>
        <taxon>Streptophyta</taxon>
        <taxon>Embryophyta</taxon>
        <taxon>Tracheophyta</taxon>
        <taxon>Spermatophyta</taxon>
        <taxon>Magnoliopsida</taxon>
        <taxon>eudicotyledons</taxon>
        <taxon>Gunneridae</taxon>
        <taxon>Pentapetalae</taxon>
        <taxon>rosids</taxon>
        <taxon>fabids</taxon>
        <taxon>Fagales</taxon>
        <taxon>Myricaceae</taxon>
        <taxon>Morella</taxon>
    </lineage>
</organism>
<feature type="repeat" description="PPR" evidence="3">
    <location>
        <begin position="9"/>
        <end position="43"/>
    </location>
</feature>
<comment type="similarity">
    <text evidence="1">Belongs to the PPR family. P subfamily.</text>
</comment>
<dbReference type="PANTHER" id="PTHR47932">
    <property type="entry name" value="ATPASE EXPRESSION PROTEIN 3"/>
    <property type="match status" value="1"/>
</dbReference>
<evidence type="ECO:0008006" key="6">
    <source>
        <dbReference type="Google" id="ProtNLM"/>
    </source>
</evidence>
<evidence type="ECO:0000256" key="3">
    <source>
        <dbReference type="PROSITE-ProRule" id="PRU00708"/>
    </source>
</evidence>
<dbReference type="PROSITE" id="PS51375">
    <property type="entry name" value="PPR"/>
    <property type="match status" value="4"/>
</dbReference>
<keyword evidence="5" id="KW-1185">Reference proteome</keyword>
<dbReference type="OrthoDB" id="185373at2759"/>
<dbReference type="GO" id="GO:0003729">
    <property type="term" value="F:mRNA binding"/>
    <property type="evidence" value="ECO:0007669"/>
    <property type="project" value="TreeGrafter"/>
</dbReference>
<evidence type="ECO:0000313" key="4">
    <source>
        <dbReference type="EMBL" id="KAB1199240.1"/>
    </source>
</evidence>
<dbReference type="Gene3D" id="1.25.40.10">
    <property type="entry name" value="Tetratricopeptide repeat domain"/>
    <property type="match status" value="2"/>
</dbReference>
<dbReference type="PANTHER" id="PTHR47932:SF2">
    <property type="entry name" value="OS10G0484300 PROTEIN"/>
    <property type="match status" value="1"/>
</dbReference>
<dbReference type="EMBL" id="RXIC02000487">
    <property type="protein sequence ID" value="KAB1199240.1"/>
    <property type="molecule type" value="Genomic_DNA"/>
</dbReference>
<reference evidence="4 5" key="1">
    <citation type="journal article" date="2019" name="Plant Biotechnol. J.">
        <title>The red bayberry genome and genetic basis of sex determination.</title>
        <authorList>
            <person name="Jia H.M."/>
            <person name="Jia H.J."/>
            <person name="Cai Q.L."/>
            <person name="Wang Y."/>
            <person name="Zhao H.B."/>
            <person name="Yang W.F."/>
            <person name="Wang G.Y."/>
            <person name="Li Y.H."/>
            <person name="Zhan D.L."/>
            <person name="Shen Y.T."/>
            <person name="Niu Q.F."/>
            <person name="Chang L."/>
            <person name="Qiu J."/>
            <person name="Zhao L."/>
            <person name="Xie H.B."/>
            <person name="Fu W.Y."/>
            <person name="Jin J."/>
            <person name="Li X.W."/>
            <person name="Jiao Y."/>
            <person name="Zhou C.C."/>
            <person name="Tu T."/>
            <person name="Chai C.Y."/>
            <person name="Gao J.L."/>
            <person name="Fan L.J."/>
            <person name="van de Weg E."/>
            <person name="Wang J.Y."/>
            <person name="Gao Z.S."/>
        </authorList>
    </citation>
    <scope>NUCLEOTIDE SEQUENCE [LARGE SCALE GENOMIC DNA]</scope>
    <source>
        <tissue evidence="4">Leaves</tissue>
    </source>
</reference>
<dbReference type="NCBIfam" id="TIGR00756">
    <property type="entry name" value="PPR"/>
    <property type="match status" value="4"/>
</dbReference>
<feature type="repeat" description="PPR" evidence="3">
    <location>
        <begin position="44"/>
        <end position="78"/>
    </location>
</feature>
<keyword evidence="2" id="KW-0677">Repeat</keyword>
<comment type="caution">
    <text evidence="4">The sequence shown here is derived from an EMBL/GenBank/DDBJ whole genome shotgun (WGS) entry which is preliminary data.</text>
</comment>
<feature type="repeat" description="PPR" evidence="3">
    <location>
        <begin position="125"/>
        <end position="159"/>
    </location>
</feature>
<dbReference type="AlphaFoldDB" id="A0A6A1UJC7"/>
<protein>
    <recommendedName>
        <fullName evidence="6">Pentacotripeptide-repeat region of PRORP domain-containing protein</fullName>
    </recommendedName>
</protein>
<dbReference type="InterPro" id="IPR011990">
    <property type="entry name" value="TPR-like_helical_dom_sf"/>
</dbReference>
<dbReference type="Proteomes" id="UP000516437">
    <property type="component" value="Unassembled WGS sequence"/>
</dbReference>
<name>A0A6A1UJC7_9ROSI</name>
<evidence type="ECO:0000256" key="2">
    <source>
        <dbReference type="ARBA" id="ARBA00022737"/>
    </source>
</evidence>
<accession>A0A6A1UJC7</accession>